<gene>
    <name evidence="2" type="ORF">B5F11_01085</name>
</gene>
<keyword evidence="2" id="KW-0489">Methyltransferase</keyword>
<reference evidence="3" key="1">
    <citation type="submission" date="2017-04" db="EMBL/GenBank/DDBJ databases">
        <title>Function of individual gut microbiota members based on whole genome sequencing of pure cultures obtained from chicken caecum.</title>
        <authorList>
            <person name="Medvecky M."/>
            <person name="Cejkova D."/>
            <person name="Polansky O."/>
            <person name="Karasova D."/>
            <person name="Kubasova T."/>
            <person name="Cizek A."/>
            <person name="Rychlik I."/>
        </authorList>
    </citation>
    <scope>NUCLEOTIDE SEQUENCE [LARGE SCALE GENOMIC DNA]</scope>
    <source>
        <strain evidence="3">An175</strain>
    </source>
</reference>
<dbReference type="InterPro" id="IPR013216">
    <property type="entry name" value="Methyltransf_11"/>
</dbReference>
<dbReference type="PANTHER" id="PTHR43861">
    <property type="entry name" value="TRANS-ACONITATE 2-METHYLTRANSFERASE-RELATED"/>
    <property type="match status" value="1"/>
</dbReference>
<feature type="domain" description="Methyltransferase type 11" evidence="1">
    <location>
        <begin position="46"/>
        <end position="140"/>
    </location>
</feature>
<dbReference type="SUPFAM" id="SSF53335">
    <property type="entry name" value="S-adenosyl-L-methionine-dependent methyltransferases"/>
    <property type="match status" value="1"/>
</dbReference>
<dbReference type="RefSeq" id="WP_087299077.1">
    <property type="nucleotide sequence ID" value="NZ_NFKP01000001.1"/>
</dbReference>
<dbReference type="InterPro" id="IPR029063">
    <property type="entry name" value="SAM-dependent_MTases_sf"/>
</dbReference>
<organism evidence="2 3">
    <name type="scientific">Anaerotruncus colihominis</name>
    <dbReference type="NCBI Taxonomy" id="169435"/>
    <lineage>
        <taxon>Bacteria</taxon>
        <taxon>Bacillati</taxon>
        <taxon>Bacillota</taxon>
        <taxon>Clostridia</taxon>
        <taxon>Eubacteriales</taxon>
        <taxon>Oscillospiraceae</taxon>
        <taxon>Anaerotruncus</taxon>
    </lineage>
</organism>
<dbReference type="Proteomes" id="UP000196386">
    <property type="component" value="Unassembled WGS sequence"/>
</dbReference>
<dbReference type="GO" id="GO:0032259">
    <property type="term" value="P:methylation"/>
    <property type="evidence" value="ECO:0007669"/>
    <property type="project" value="UniProtKB-KW"/>
</dbReference>
<dbReference type="Pfam" id="PF08241">
    <property type="entry name" value="Methyltransf_11"/>
    <property type="match status" value="1"/>
</dbReference>
<comment type="caution">
    <text evidence="2">The sequence shown here is derived from an EMBL/GenBank/DDBJ whole genome shotgun (WGS) entry which is preliminary data.</text>
</comment>
<dbReference type="CDD" id="cd02440">
    <property type="entry name" value="AdoMet_MTases"/>
    <property type="match status" value="1"/>
</dbReference>
<accession>A0A1Y4N8Q6</accession>
<evidence type="ECO:0000259" key="1">
    <source>
        <dbReference type="Pfam" id="PF08241"/>
    </source>
</evidence>
<sequence length="243" mass="27939">MLNEYENEAFFQQYAEMSRSREGLSAAGEWHQLKPLFPPLEGKSVLDLGCGYGWHCKFAVEQGARKVLGLDLSQKMIEEAKRRNRGEGILYRVCGIEEYEYPEAAWDCVVSNLALHYIEDLDSIFKKVYRTLKENGIFLFNIEHPVFTSGVGQDWAYSADGKPLYWPIDQYFIPGERLTHFLGCEVRKQHHTLTQILMGLLRSGFVLEAVEEAKPSEEMLDIPGMRDELRRPMMLLVRARAVG</sequence>
<dbReference type="AlphaFoldDB" id="A0A1Y4N8Q6"/>
<dbReference type="EMBL" id="NFKP01000001">
    <property type="protein sequence ID" value="OUP71499.1"/>
    <property type="molecule type" value="Genomic_DNA"/>
</dbReference>
<proteinExistence type="predicted"/>
<dbReference type="Gene3D" id="3.40.50.150">
    <property type="entry name" value="Vaccinia Virus protein VP39"/>
    <property type="match status" value="1"/>
</dbReference>
<protein>
    <submittedName>
        <fullName evidence="2">SAM-dependent methyltransferase</fullName>
    </submittedName>
</protein>
<dbReference type="GO" id="GO:0008757">
    <property type="term" value="F:S-adenosylmethionine-dependent methyltransferase activity"/>
    <property type="evidence" value="ECO:0007669"/>
    <property type="project" value="InterPro"/>
</dbReference>
<name>A0A1Y4N8Q6_9FIRM</name>
<evidence type="ECO:0000313" key="2">
    <source>
        <dbReference type="EMBL" id="OUP71499.1"/>
    </source>
</evidence>
<keyword evidence="2" id="KW-0808">Transferase</keyword>
<evidence type="ECO:0000313" key="3">
    <source>
        <dbReference type="Proteomes" id="UP000196386"/>
    </source>
</evidence>